<sequence>KLQKSKTAKEENNTSNNGVYYNIAGDNSSTVISLDELPQFMKLTDTAFFENQFLAIPNNQTATMDVGLSAENKDKNRYKNICA</sequence>
<gene>
    <name evidence="1" type="ORF">CUNI_LOCUS11471</name>
</gene>
<proteinExistence type="predicted"/>
<dbReference type="InterPro" id="IPR029021">
    <property type="entry name" value="Prot-tyrosine_phosphatase-like"/>
</dbReference>
<evidence type="ECO:0000313" key="2">
    <source>
        <dbReference type="Proteomes" id="UP000678393"/>
    </source>
</evidence>
<reference evidence="1" key="1">
    <citation type="submission" date="2021-04" db="EMBL/GenBank/DDBJ databases">
        <authorList>
            <consortium name="Molecular Ecology Group"/>
        </authorList>
    </citation>
    <scope>NUCLEOTIDE SEQUENCE</scope>
</reference>
<keyword evidence="2" id="KW-1185">Reference proteome</keyword>
<organism evidence="1 2">
    <name type="scientific">Candidula unifasciata</name>
    <dbReference type="NCBI Taxonomy" id="100452"/>
    <lineage>
        <taxon>Eukaryota</taxon>
        <taxon>Metazoa</taxon>
        <taxon>Spiralia</taxon>
        <taxon>Lophotrochozoa</taxon>
        <taxon>Mollusca</taxon>
        <taxon>Gastropoda</taxon>
        <taxon>Heterobranchia</taxon>
        <taxon>Euthyneura</taxon>
        <taxon>Panpulmonata</taxon>
        <taxon>Eupulmonata</taxon>
        <taxon>Stylommatophora</taxon>
        <taxon>Helicina</taxon>
        <taxon>Helicoidea</taxon>
        <taxon>Geomitridae</taxon>
        <taxon>Candidula</taxon>
    </lineage>
</organism>
<comment type="caution">
    <text evidence="1">The sequence shown here is derived from an EMBL/GenBank/DDBJ whole genome shotgun (WGS) entry which is preliminary data.</text>
</comment>
<feature type="non-terminal residue" evidence="1">
    <location>
        <position position="1"/>
    </location>
</feature>
<dbReference type="Proteomes" id="UP000678393">
    <property type="component" value="Unassembled WGS sequence"/>
</dbReference>
<protein>
    <submittedName>
        <fullName evidence="1">Uncharacterized protein</fullName>
    </submittedName>
</protein>
<name>A0A8S3Z971_9EUPU</name>
<feature type="non-terminal residue" evidence="1">
    <location>
        <position position="83"/>
    </location>
</feature>
<dbReference type="AlphaFoldDB" id="A0A8S3Z971"/>
<evidence type="ECO:0000313" key="1">
    <source>
        <dbReference type="EMBL" id="CAG5125913.1"/>
    </source>
</evidence>
<dbReference type="EMBL" id="CAJHNH020002204">
    <property type="protein sequence ID" value="CAG5125913.1"/>
    <property type="molecule type" value="Genomic_DNA"/>
</dbReference>
<accession>A0A8S3Z971</accession>
<dbReference type="SUPFAM" id="SSF52799">
    <property type="entry name" value="(Phosphotyrosine protein) phosphatases II"/>
    <property type="match status" value="1"/>
</dbReference>